<dbReference type="RefSeq" id="WP_078109222.1">
    <property type="nucleotide sequence ID" value="NZ_CP065424.1"/>
</dbReference>
<sequence>MAENFSFFDPVEVAPGVWDREYFAQQFTDYFRRLVTTGVMKGESGELKVSTEGNSMITTLSTGVAYVVGRSYENTSPLTHTHDTEVLGKNRIDRIVVRLDLRTESRFVKSFIKKGVPTTVPVAPALQRDQFIYEISLAQVKIIGGQTYINANDVIDERGKTDICPWAGSKILPNFDQAGLEEHIHDYKEHIPYAVTTGGTNEVYDISLDGVTDLYEGLAVSIKMHKQSGVPVFLRINGLNTKLIVKPNGQNPSALKKDGIYTLRYNGNSFILQGEGGSGTAIVGDVLTGKTFTNDEGEFTGTMPNRGAVYITPTESLQYIPAGYHNGAGYVRGAQLYKKVVVDKTVSIPYNAARVTIPIYVGFPPREWAVEINNLGFNSNYNLSGVIGIVFGGTYVGDTLRLDYGGNAPTVSKQLYCWVHQGYNTYVSGNYLYFDLEFITAEEGFKGLYPPVAQTRDLKFTIWG</sequence>
<dbReference type="EMBL" id="MTLA01000012">
    <property type="protein sequence ID" value="OOP70164.1"/>
    <property type="molecule type" value="Genomic_DNA"/>
</dbReference>
<dbReference type="Proteomes" id="UP000189761">
    <property type="component" value="Unassembled WGS sequence"/>
</dbReference>
<organism evidence="1 2">
    <name type="scientific">Heyndrickxia oleronia</name>
    <dbReference type="NCBI Taxonomy" id="38875"/>
    <lineage>
        <taxon>Bacteria</taxon>
        <taxon>Bacillati</taxon>
        <taxon>Bacillota</taxon>
        <taxon>Bacilli</taxon>
        <taxon>Bacillales</taxon>
        <taxon>Bacillaceae</taxon>
        <taxon>Heyndrickxia</taxon>
    </lineage>
</organism>
<evidence type="ECO:0000313" key="1">
    <source>
        <dbReference type="EMBL" id="OOP70164.1"/>
    </source>
</evidence>
<name>A0A8E2LHE5_9BACI</name>
<accession>A0A8E2LHE5</accession>
<dbReference type="AlphaFoldDB" id="A0A8E2LHE5"/>
<reference evidence="1 2" key="1">
    <citation type="submission" date="2017-01" db="EMBL/GenBank/DDBJ databases">
        <title>Draft genome sequence of Bacillus oleronius.</title>
        <authorList>
            <person name="Allam M."/>
        </authorList>
    </citation>
    <scope>NUCLEOTIDE SEQUENCE [LARGE SCALE GENOMIC DNA]</scope>
    <source>
        <strain evidence="1 2">DSM 9356</strain>
    </source>
</reference>
<keyword evidence="2" id="KW-1185">Reference proteome</keyword>
<gene>
    <name evidence="1" type="ORF">BWZ43_01065</name>
</gene>
<comment type="caution">
    <text evidence="1">The sequence shown here is derived from an EMBL/GenBank/DDBJ whole genome shotgun (WGS) entry which is preliminary data.</text>
</comment>
<evidence type="ECO:0000313" key="2">
    <source>
        <dbReference type="Proteomes" id="UP000189761"/>
    </source>
</evidence>
<protein>
    <submittedName>
        <fullName evidence="1">Uncharacterized protein</fullName>
    </submittedName>
</protein>
<proteinExistence type="predicted"/>